<dbReference type="GO" id="GO:0043190">
    <property type="term" value="C:ATP-binding cassette (ABC) transporter complex"/>
    <property type="evidence" value="ECO:0007669"/>
    <property type="project" value="InterPro"/>
</dbReference>
<dbReference type="SUPFAM" id="SSF53850">
    <property type="entry name" value="Periplasmic binding protein-like II"/>
    <property type="match status" value="1"/>
</dbReference>
<feature type="domain" description="Solute-binding protein family 5" evidence="3">
    <location>
        <begin position="74"/>
        <end position="412"/>
    </location>
</feature>
<evidence type="ECO:0000313" key="4">
    <source>
        <dbReference type="EMBL" id="NGN43884.1"/>
    </source>
</evidence>
<dbReference type="PIRSF" id="PIRSF002741">
    <property type="entry name" value="MppA"/>
    <property type="match status" value="1"/>
</dbReference>
<dbReference type="Gene3D" id="3.10.105.10">
    <property type="entry name" value="Dipeptide-binding Protein, Domain 3"/>
    <property type="match status" value="1"/>
</dbReference>
<dbReference type="RefSeq" id="WP_165120296.1">
    <property type="nucleotide sequence ID" value="NZ_JAAKZG010000012.1"/>
</dbReference>
<proteinExistence type="inferred from homology"/>
<organism evidence="4 5">
    <name type="scientific">Mesorhizobium zhangyense</name>
    <dbReference type="NCBI Taxonomy" id="1776730"/>
    <lineage>
        <taxon>Bacteria</taxon>
        <taxon>Pseudomonadati</taxon>
        <taxon>Pseudomonadota</taxon>
        <taxon>Alphaproteobacteria</taxon>
        <taxon>Hyphomicrobiales</taxon>
        <taxon>Phyllobacteriaceae</taxon>
        <taxon>Mesorhizobium</taxon>
    </lineage>
</organism>
<comment type="subcellular location">
    <subcellularLocation>
        <location evidence="1">Periplasm</location>
    </subcellularLocation>
</comment>
<reference evidence="4 5" key="1">
    <citation type="submission" date="2020-02" db="EMBL/GenBank/DDBJ databases">
        <title>Genome sequence of the type strain CGMCC 1.15528 of Mesorhizobium zhangyense.</title>
        <authorList>
            <person name="Gao J."/>
            <person name="Sun J."/>
        </authorList>
    </citation>
    <scope>NUCLEOTIDE SEQUENCE [LARGE SCALE GENOMIC DNA]</scope>
    <source>
        <strain evidence="4 5">CGMCC 1.15528</strain>
    </source>
</reference>
<dbReference type="GO" id="GO:1904680">
    <property type="term" value="F:peptide transmembrane transporter activity"/>
    <property type="evidence" value="ECO:0007669"/>
    <property type="project" value="TreeGrafter"/>
</dbReference>
<comment type="caution">
    <text evidence="4">The sequence shown here is derived from an EMBL/GenBank/DDBJ whole genome shotgun (WGS) entry which is preliminary data.</text>
</comment>
<dbReference type="GO" id="GO:0030288">
    <property type="term" value="C:outer membrane-bounded periplasmic space"/>
    <property type="evidence" value="ECO:0007669"/>
    <property type="project" value="UniProtKB-ARBA"/>
</dbReference>
<dbReference type="PROSITE" id="PS51318">
    <property type="entry name" value="TAT"/>
    <property type="match status" value="1"/>
</dbReference>
<evidence type="ECO:0000259" key="3">
    <source>
        <dbReference type="Pfam" id="PF00496"/>
    </source>
</evidence>
<dbReference type="CDD" id="cd08490">
    <property type="entry name" value="PBP2_NikA_DppA_OppA_like_3"/>
    <property type="match status" value="1"/>
</dbReference>
<comment type="similarity">
    <text evidence="2">Belongs to the bacterial solute-binding protein 5 family.</text>
</comment>
<gene>
    <name evidence="4" type="ORF">G6N74_22730</name>
</gene>
<dbReference type="AlphaFoldDB" id="A0A7C9V9L3"/>
<dbReference type="GO" id="GO:0015833">
    <property type="term" value="P:peptide transport"/>
    <property type="evidence" value="ECO:0007669"/>
    <property type="project" value="TreeGrafter"/>
</dbReference>
<keyword evidence="5" id="KW-1185">Reference proteome</keyword>
<name>A0A7C9V9L3_9HYPH</name>
<dbReference type="InterPro" id="IPR000914">
    <property type="entry name" value="SBP_5_dom"/>
</dbReference>
<accession>A0A7C9V9L3</accession>
<evidence type="ECO:0000256" key="1">
    <source>
        <dbReference type="ARBA" id="ARBA00004418"/>
    </source>
</evidence>
<evidence type="ECO:0000256" key="2">
    <source>
        <dbReference type="ARBA" id="ARBA00005695"/>
    </source>
</evidence>
<dbReference type="Gene3D" id="3.40.190.10">
    <property type="entry name" value="Periplasmic binding protein-like II"/>
    <property type="match status" value="1"/>
</dbReference>
<dbReference type="EMBL" id="JAAKZG010000012">
    <property type="protein sequence ID" value="NGN43884.1"/>
    <property type="molecule type" value="Genomic_DNA"/>
</dbReference>
<protein>
    <submittedName>
        <fullName evidence="4">ABC transporter substrate-binding protein</fullName>
    </submittedName>
</protein>
<dbReference type="PANTHER" id="PTHR30290">
    <property type="entry name" value="PERIPLASMIC BINDING COMPONENT OF ABC TRANSPORTER"/>
    <property type="match status" value="1"/>
</dbReference>
<evidence type="ECO:0000313" key="5">
    <source>
        <dbReference type="Proteomes" id="UP000481252"/>
    </source>
</evidence>
<dbReference type="PANTHER" id="PTHR30290:SF83">
    <property type="entry name" value="ABC TRANSPORTER SUBSTRATE-BINDING PROTEIN"/>
    <property type="match status" value="1"/>
</dbReference>
<dbReference type="InterPro" id="IPR030678">
    <property type="entry name" value="Peptide/Ni-bd"/>
</dbReference>
<dbReference type="InterPro" id="IPR006311">
    <property type="entry name" value="TAT_signal"/>
</dbReference>
<dbReference type="Pfam" id="PF00496">
    <property type="entry name" value="SBP_bac_5"/>
    <property type="match status" value="1"/>
</dbReference>
<sequence length="519" mass="56859">MTDISRRTVLLGSGTLAALLAAPRWLEAQENAPKSIRAIQPWEFKSIQPAESGFVLNRASIAEGLTALQPDGSVVPCLAASWTASDDAKEWRFVLREGIVFHDGTPVTAEAVKASMEALLPQARRLSAVHIASITAEGKEVVFHLEKPFGPLPAYLCDYAISVYAPAAFGPDGQVAQVISTGPFKVDAIELPRRLSLVRHDGYWGEKPVVERAEFEAVANGETRANMALAGDADVIMNIPTPSVSRIASSGTMQVHEVINPRVHALYPDCGKPQFSDVRTRRALSLAIDRTAIAKTIMRNADLAATQLFPPVMPDWHFDDLPRYDYDMAAAEALLDDAGWVKGPDGIRSKDGVRFAGTIRTFPNRPEMPVIAAALQAMFKTVGYELAISIGEASAIVEAKQNGTLDIGFSSRHLAIVPDGIAVISSEFVVEDSRNQSDTGATNWRNEEFDKLCDAYYGETDEKVRATSRRRLTEILQEDLPAIPIVWYSQIFAVSDRVDGFVNDPFEQRLYLDRLSFKA</sequence>
<dbReference type="InterPro" id="IPR039424">
    <property type="entry name" value="SBP_5"/>
</dbReference>
<dbReference type="Proteomes" id="UP000481252">
    <property type="component" value="Unassembled WGS sequence"/>
</dbReference>